<sequence length="133" mass="15079">MYKKRNVAYVKPQEPSFLTKLKKEVGYVAGPDVNTKKVQLPVDSDSDTEIPDEDPVVVVLKPGDLTAEEVAKITADKKQEKENTKADLSERVIFQKPTSSKRKHKEEEDSKKSEKKKVAKQLLSFDQSEENEC</sequence>
<evidence type="ECO:0000313" key="3">
    <source>
        <dbReference type="EMBL" id="KAK6627577.1"/>
    </source>
</evidence>
<dbReference type="Pfam" id="PF15377">
    <property type="entry name" value="DUF4604"/>
    <property type="match status" value="1"/>
</dbReference>
<evidence type="ECO:0000313" key="4">
    <source>
        <dbReference type="Proteomes" id="UP001359485"/>
    </source>
</evidence>
<evidence type="ECO:0000256" key="1">
    <source>
        <dbReference type="SAM" id="MobiDB-lite"/>
    </source>
</evidence>
<feature type="compositionally biased region" description="Basic and acidic residues" evidence="1">
    <location>
        <begin position="76"/>
        <end position="90"/>
    </location>
</feature>
<name>A0ABR1AUI1_POLSC</name>
<evidence type="ECO:0000259" key="2">
    <source>
        <dbReference type="Pfam" id="PF15377"/>
    </source>
</evidence>
<feature type="region of interest" description="Disordered" evidence="1">
    <location>
        <begin position="76"/>
        <end position="133"/>
    </location>
</feature>
<gene>
    <name evidence="3" type="ORF">RUM44_010055</name>
</gene>
<dbReference type="PANTHER" id="PTHR31195:SF2">
    <property type="entry name" value="GEO02494P1"/>
    <property type="match status" value="1"/>
</dbReference>
<dbReference type="EMBL" id="JAWJWF010000045">
    <property type="protein sequence ID" value="KAK6627577.1"/>
    <property type="molecule type" value="Genomic_DNA"/>
</dbReference>
<comment type="caution">
    <text evidence="3">The sequence shown here is derived from an EMBL/GenBank/DDBJ whole genome shotgun (WGS) entry which is preliminary data.</text>
</comment>
<organism evidence="3 4">
    <name type="scientific">Polyplax serrata</name>
    <name type="common">Common mouse louse</name>
    <dbReference type="NCBI Taxonomy" id="468196"/>
    <lineage>
        <taxon>Eukaryota</taxon>
        <taxon>Metazoa</taxon>
        <taxon>Ecdysozoa</taxon>
        <taxon>Arthropoda</taxon>
        <taxon>Hexapoda</taxon>
        <taxon>Insecta</taxon>
        <taxon>Pterygota</taxon>
        <taxon>Neoptera</taxon>
        <taxon>Paraneoptera</taxon>
        <taxon>Psocodea</taxon>
        <taxon>Troctomorpha</taxon>
        <taxon>Phthiraptera</taxon>
        <taxon>Anoplura</taxon>
        <taxon>Polyplacidae</taxon>
        <taxon>Polyplax</taxon>
    </lineage>
</organism>
<dbReference type="InterPro" id="IPR040219">
    <property type="entry name" value="KIAA1143-like"/>
</dbReference>
<reference evidence="3 4" key="1">
    <citation type="submission" date="2023-09" db="EMBL/GenBank/DDBJ databases">
        <title>Genomes of two closely related lineages of the louse Polyplax serrata with different host specificities.</title>
        <authorList>
            <person name="Martinu J."/>
            <person name="Tarabai H."/>
            <person name="Stefka J."/>
            <person name="Hypsa V."/>
        </authorList>
    </citation>
    <scope>NUCLEOTIDE SEQUENCE [LARGE SCALE GENOMIC DNA]</scope>
    <source>
        <strain evidence="3">98ZLc_SE</strain>
    </source>
</reference>
<accession>A0ABR1AUI1</accession>
<feature type="domain" description="DUF4604" evidence="2">
    <location>
        <begin position="5"/>
        <end position="98"/>
    </location>
</feature>
<dbReference type="InterPro" id="IPR027911">
    <property type="entry name" value="DUF4604"/>
</dbReference>
<proteinExistence type="predicted"/>
<dbReference type="PANTHER" id="PTHR31195">
    <property type="entry name" value="GEO02494P1"/>
    <property type="match status" value="1"/>
</dbReference>
<dbReference type="Proteomes" id="UP001359485">
    <property type="component" value="Unassembled WGS sequence"/>
</dbReference>
<protein>
    <recommendedName>
        <fullName evidence="2">DUF4604 domain-containing protein</fullName>
    </recommendedName>
</protein>
<keyword evidence="4" id="KW-1185">Reference proteome</keyword>